<dbReference type="PROSITE" id="PS50994">
    <property type="entry name" value="INTEGRASE"/>
    <property type="match status" value="1"/>
</dbReference>
<proteinExistence type="predicted"/>
<organism evidence="1 2">
    <name type="scientific">Paramuricea clavata</name>
    <name type="common">Red gorgonian</name>
    <name type="synonym">Violescent sea-whip</name>
    <dbReference type="NCBI Taxonomy" id="317549"/>
    <lineage>
        <taxon>Eukaryota</taxon>
        <taxon>Metazoa</taxon>
        <taxon>Cnidaria</taxon>
        <taxon>Anthozoa</taxon>
        <taxon>Octocorallia</taxon>
        <taxon>Malacalcyonacea</taxon>
        <taxon>Plexauridae</taxon>
        <taxon>Paramuricea</taxon>
    </lineage>
</organism>
<dbReference type="InterPro" id="IPR012337">
    <property type="entry name" value="RNaseH-like_sf"/>
</dbReference>
<sequence>MAEGEGNLGQQHRNISAVDVLETSRQTRIELTNILESESILRQLRSENVDENVLDSVQYRLDWIFNTVARYADLQIVDERVVNCIRLAKESLQRNSGNNSFGLNVVQRIFTGERGRPRLQIPFEHLRYLLERKFKLAEIAKLFGTSKRTVERRLGDFGLSARTIYAPLSDQQLDDLINDIQRDFPNVGCKRMTGLLRARGVYMQQARIRQSMRRVDPEETLLRALELNIIRRRQYSVAGPLSLWHIDGNHKLIRWRFVIHGGIDGFSRMVVFLACSTNNRACTVLQHLRSAVEKFGLPSRVRSDKGEDQEVVVPETNSPLNEIERLNLQGLIDPLRDSEHHGVDIYTDVLAFFEDCLQNTAHIS</sequence>
<gene>
    <name evidence="1" type="ORF">PACLA_8A015947</name>
</gene>
<dbReference type="OrthoDB" id="2686689at2759"/>
<reference evidence="1" key="1">
    <citation type="submission" date="2020-04" db="EMBL/GenBank/DDBJ databases">
        <authorList>
            <person name="Alioto T."/>
            <person name="Alioto T."/>
            <person name="Gomez Garrido J."/>
        </authorList>
    </citation>
    <scope>NUCLEOTIDE SEQUENCE</scope>
    <source>
        <strain evidence="1">A484AB</strain>
    </source>
</reference>
<dbReference type="AlphaFoldDB" id="A0A7D9IWK9"/>
<evidence type="ECO:0000313" key="1">
    <source>
        <dbReference type="EMBL" id="CAB4015056.1"/>
    </source>
</evidence>
<keyword evidence="2" id="KW-1185">Reference proteome</keyword>
<accession>A0A7D9IWK9</accession>
<name>A0A7D9IWK9_PARCT</name>
<comment type="caution">
    <text evidence="1">The sequence shown here is derived from an EMBL/GenBank/DDBJ whole genome shotgun (WGS) entry which is preliminary data.</text>
</comment>
<dbReference type="PANTHER" id="PTHR46791:SF5">
    <property type="entry name" value="CLR5 DOMAIN-CONTAINING PROTEIN-RELATED"/>
    <property type="match status" value="1"/>
</dbReference>
<evidence type="ECO:0000313" key="2">
    <source>
        <dbReference type="Proteomes" id="UP001152795"/>
    </source>
</evidence>
<protein>
    <submittedName>
        <fullName evidence="1">Uncharacterized protein LOC111347121</fullName>
    </submittedName>
</protein>
<dbReference type="EMBL" id="CACRXK020008557">
    <property type="protein sequence ID" value="CAB4015056.1"/>
    <property type="molecule type" value="Genomic_DNA"/>
</dbReference>
<dbReference type="Gene3D" id="3.30.420.10">
    <property type="entry name" value="Ribonuclease H-like superfamily/Ribonuclease H"/>
    <property type="match status" value="1"/>
</dbReference>
<dbReference type="InterPro" id="IPR001584">
    <property type="entry name" value="Integrase_cat-core"/>
</dbReference>
<dbReference type="Proteomes" id="UP001152795">
    <property type="component" value="Unassembled WGS sequence"/>
</dbReference>
<dbReference type="InterPro" id="IPR058913">
    <property type="entry name" value="Integrase_dom_put"/>
</dbReference>
<dbReference type="SUPFAM" id="SSF53098">
    <property type="entry name" value="Ribonuclease H-like"/>
    <property type="match status" value="1"/>
</dbReference>
<dbReference type="GO" id="GO:0003676">
    <property type="term" value="F:nucleic acid binding"/>
    <property type="evidence" value="ECO:0007669"/>
    <property type="project" value="InterPro"/>
</dbReference>
<dbReference type="InterPro" id="IPR036397">
    <property type="entry name" value="RNaseH_sf"/>
</dbReference>
<dbReference type="Pfam" id="PF24764">
    <property type="entry name" value="rva_4"/>
    <property type="match status" value="1"/>
</dbReference>
<dbReference type="GO" id="GO:0015074">
    <property type="term" value="P:DNA integration"/>
    <property type="evidence" value="ECO:0007669"/>
    <property type="project" value="InterPro"/>
</dbReference>
<dbReference type="PANTHER" id="PTHR46791">
    <property type="entry name" value="EXPRESSED PROTEIN"/>
    <property type="match status" value="1"/>
</dbReference>